<dbReference type="EMBL" id="JAFELM010000024">
    <property type="protein sequence ID" value="MBM6617656.1"/>
    <property type="molecule type" value="Genomic_DNA"/>
</dbReference>
<protein>
    <submittedName>
        <fullName evidence="1">OsmC family protein</fullName>
    </submittedName>
</protein>
<dbReference type="InterPro" id="IPR015946">
    <property type="entry name" value="KH_dom-like_a/b"/>
</dbReference>
<dbReference type="SUPFAM" id="SSF82784">
    <property type="entry name" value="OsmC-like"/>
    <property type="match status" value="1"/>
</dbReference>
<dbReference type="InterPro" id="IPR052924">
    <property type="entry name" value="OsmC/Ohr_hydroprdx_reductase"/>
</dbReference>
<dbReference type="InterPro" id="IPR036102">
    <property type="entry name" value="OsmC/Ohrsf"/>
</dbReference>
<sequence>MGEKRHYKIRTSAKDITTTVVAQEHQLIMDEPLKFGGSDKGPTPLHAILGTLASCESITAFAAAKAMKLNIEELTFEVIGELDPRGMKGDPNVKTYFEKVEMTIKIKTTEPIENIHKLKDKVEERCPVYNLFKAADVKVIQRWEKVE</sequence>
<gene>
    <name evidence="1" type="ORF">JR050_08175</name>
</gene>
<dbReference type="Gene3D" id="3.30.300.20">
    <property type="match status" value="1"/>
</dbReference>
<dbReference type="PANTHER" id="PTHR35368">
    <property type="entry name" value="HYDROPEROXIDE REDUCTASE"/>
    <property type="match status" value="1"/>
</dbReference>
<dbReference type="Pfam" id="PF02566">
    <property type="entry name" value="OsmC"/>
    <property type="match status" value="1"/>
</dbReference>
<reference evidence="1 2" key="1">
    <citation type="submission" date="2021-02" db="EMBL/GenBank/DDBJ databases">
        <title>Bacillus sp. RD4P76, an endophyte from a halophyte.</title>
        <authorList>
            <person name="Sun J.-Q."/>
        </authorList>
    </citation>
    <scope>NUCLEOTIDE SEQUENCE [LARGE SCALE GENOMIC DNA]</scope>
    <source>
        <strain evidence="1 2">RD4P76</strain>
    </source>
</reference>
<dbReference type="RefSeq" id="WP_204203029.1">
    <property type="nucleotide sequence ID" value="NZ_JAFELM010000024.1"/>
</dbReference>
<organism evidence="1 2">
    <name type="scientific">Bacillus suaedaesalsae</name>
    <dbReference type="NCBI Taxonomy" id="2810349"/>
    <lineage>
        <taxon>Bacteria</taxon>
        <taxon>Bacillati</taxon>
        <taxon>Bacillota</taxon>
        <taxon>Bacilli</taxon>
        <taxon>Bacillales</taxon>
        <taxon>Bacillaceae</taxon>
        <taxon>Bacillus</taxon>
    </lineage>
</organism>
<dbReference type="InterPro" id="IPR003718">
    <property type="entry name" value="OsmC/Ohr_fam"/>
</dbReference>
<proteinExistence type="predicted"/>
<accession>A0ABS2DGW1</accession>
<evidence type="ECO:0000313" key="1">
    <source>
        <dbReference type="EMBL" id="MBM6617656.1"/>
    </source>
</evidence>
<evidence type="ECO:0000313" key="2">
    <source>
        <dbReference type="Proteomes" id="UP001518925"/>
    </source>
</evidence>
<keyword evidence="2" id="KW-1185">Reference proteome</keyword>
<dbReference type="Proteomes" id="UP001518925">
    <property type="component" value="Unassembled WGS sequence"/>
</dbReference>
<dbReference type="PANTHER" id="PTHR35368:SF1">
    <property type="entry name" value="HYDROPEROXIDE REDUCTASE"/>
    <property type="match status" value="1"/>
</dbReference>
<name>A0ABS2DGW1_9BACI</name>
<comment type="caution">
    <text evidence="1">The sequence shown here is derived from an EMBL/GenBank/DDBJ whole genome shotgun (WGS) entry which is preliminary data.</text>
</comment>